<evidence type="ECO:0000313" key="2">
    <source>
        <dbReference type="Proteomes" id="UP000054538"/>
    </source>
</evidence>
<organism evidence="1 2">
    <name type="scientific">Paxillus rubicundulus Ve08.2h10</name>
    <dbReference type="NCBI Taxonomy" id="930991"/>
    <lineage>
        <taxon>Eukaryota</taxon>
        <taxon>Fungi</taxon>
        <taxon>Dikarya</taxon>
        <taxon>Basidiomycota</taxon>
        <taxon>Agaricomycotina</taxon>
        <taxon>Agaricomycetes</taxon>
        <taxon>Agaricomycetidae</taxon>
        <taxon>Boletales</taxon>
        <taxon>Paxilineae</taxon>
        <taxon>Paxillaceae</taxon>
        <taxon>Paxillus</taxon>
    </lineage>
</organism>
<dbReference type="HOGENOM" id="CLU_126713_0_0_1"/>
<dbReference type="SUPFAM" id="SSF52540">
    <property type="entry name" value="P-loop containing nucleoside triphosphate hydrolases"/>
    <property type="match status" value="1"/>
</dbReference>
<dbReference type="InterPro" id="IPR027417">
    <property type="entry name" value="P-loop_NTPase"/>
</dbReference>
<dbReference type="EMBL" id="KN826637">
    <property type="protein sequence ID" value="KIK78299.1"/>
    <property type="molecule type" value="Genomic_DNA"/>
</dbReference>
<evidence type="ECO:0000313" key="1">
    <source>
        <dbReference type="EMBL" id="KIK78299.1"/>
    </source>
</evidence>
<sequence>QAISAFHYWVIVVSLEQIMKPDGAFEQLLKNPLFVSQLISIVIDKAQCLMDWGEFHPEYRELGQLHYMLPSALPLLVTSATITQSTLCDITRLLHMYKDKTLVLCRSSDQPNVKIGIRKIKYVLTSFADLAFLIPAGFKVSNPPLPRFLVFFDDIPNSIEVA</sequence>
<dbReference type="STRING" id="930991.A0A0D0DCA3"/>
<gene>
    <name evidence="1" type="ORF">PAXRUDRAFT_87253</name>
</gene>
<reference evidence="1 2" key="1">
    <citation type="submission" date="2014-04" db="EMBL/GenBank/DDBJ databases">
        <authorList>
            <consortium name="DOE Joint Genome Institute"/>
            <person name="Kuo A."/>
            <person name="Kohler A."/>
            <person name="Jargeat P."/>
            <person name="Nagy L.G."/>
            <person name="Floudas D."/>
            <person name="Copeland A."/>
            <person name="Barry K.W."/>
            <person name="Cichocki N."/>
            <person name="Veneault-Fourrey C."/>
            <person name="LaButti K."/>
            <person name="Lindquist E.A."/>
            <person name="Lipzen A."/>
            <person name="Lundell T."/>
            <person name="Morin E."/>
            <person name="Murat C."/>
            <person name="Sun H."/>
            <person name="Tunlid A."/>
            <person name="Henrissat B."/>
            <person name="Grigoriev I.V."/>
            <person name="Hibbett D.S."/>
            <person name="Martin F."/>
            <person name="Nordberg H.P."/>
            <person name="Cantor M.N."/>
            <person name="Hua S.X."/>
        </authorList>
    </citation>
    <scope>NUCLEOTIDE SEQUENCE [LARGE SCALE GENOMIC DNA]</scope>
    <source>
        <strain evidence="1 2">Ve08.2h10</strain>
    </source>
</reference>
<feature type="non-terminal residue" evidence="1">
    <location>
        <position position="162"/>
    </location>
</feature>
<feature type="non-terminal residue" evidence="1">
    <location>
        <position position="1"/>
    </location>
</feature>
<dbReference type="Proteomes" id="UP000054538">
    <property type="component" value="Unassembled WGS sequence"/>
</dbReference>
<dbReference type="InParanoid" id="A0A0D0DCA3"/>
<protein>
    <submittedName>
        <fullName evidence="1">Unplaced genomic scaffold scaffold_1815, whole genome shotgun sequence</fullName>
    </submittedName>
</protein>
<reference evidence="2" key="2">
    <citation type="submission" date="2015-01" db="EMBL/GenBank/DDBJ databases">
        <title>Evolutionary Origins and Diversification of the Mycorrhizal Mutualists.</title>
        <authorList>
            <consortium name="DOE Joint Genome Institute"/>
            <consortium name="Mycorrhizal Genomics Consortium"/>
            <person name="Kohler A."/>
            <person name="Kuo A."/>
            <person name="Nagy L.G."/>
            <person name="Floudas D."/>
            <person name="Copeland A."/>
            <person name="Barry K.W."/>
            <person name="Cichocki N."/>
            <person name="Veneault-Fourrey C."/>
            <person name="LaButti K."/>
            <person name="Lindquist E.A."/>
            <person name="Lipzen A."/>
            <person name="Lundell T."/>
            <person name="Morin E."/>
            <person name="Murat C."/>
            <person name="Riley R."/>
            <person name="Ohm R."/>
            <person name="Sun H."/>
            <person name="Tunlid A."/>
            <person name="Henrissat B."/>
            <person name="Grigoriev I.V."/>
            <person name="Hibbett D.S."/>
            <person name="Martin F."/>
        </authorList>
    </citation>
    <scope>NUCLEOTIDE SEQUENCE [LARGE SCALE GENOMIC DNA]</scope>
    <source>
        <strain evidence="2">Ve08.2h10</strain>
    </source>
</reference>
<accession>A0A0D0DCA3</accession>
<name>A0A0D0DCA3_9AGAM</name>
<dbReference type="OrthoDB" id="2671786at2759"/>
<dbReference type="Gene3D" id="3.40.50.300">
    <property type="entry name" value="P-loop containing nucleotide triphosphate hydrolases"/>
    <property type="match status" value="1"/>
</dbReference>
<dbReference type="AlphaFoldDB" id="A0A0D0DCA3"/>
<proteinExistence type="predicted"/>
<keyword evidence="2" id="KW-1185">Reference proteome</keyword>